<dbReference type="InterPro" id="IPR004358">
    <property type="entry name" value="Sig_transdc_His_kin-like_C"/>
</dbReference>
<dbReference type="InterPro" id="IPR003661">
    <property type="entry name" value="HisK_dim/P_dom"/>
</dbReference>
<proteinExistence type="predicted"/>
<dbReference type="RefSeq" id="WP_191712834.1">
    <property type="nucleotide sequence ID" value="NZ_JACSPX010000001.1"/>
</dbReference>
<evidence type="ECO:0000313" key="16">
    <source>
        <dbReference type="Proteomes" id="UP000611521"/>
    </source>
</evidence>
<keyword evidence="4" id="KW-0597">Phosphoprotein</keyword>
<keyword evidence="5" id="KW-0808">Transferase</keyword>
<evidence type="ECO:0000256" key="11">
    <source>
        <dbReference type="SAM" id="MobiDB-lite"/>
    </source>
</evidence>
<name>A0ABR8W5X5_9MICO</name>
<evidence type="ECO:0000256" key="12">
    <source>
        <dbReference type="SAM" id="Phobius"/>
    </source>
</evidence>
<accession>A0ABR8W5X5</accession>
<dbReference type="PANTHER" id="PTHR45436:SF5">
    <property type="entry name" value="SENSOR HISTIDINE KINASE TRCS"/>
    <property type="match status" value="1"/>
</dbReference>
<dbReference type="Pfam" id="PF00512">
    <property type="entry name" value="HisKA"/>
    <property type="match status" value="1"/>
</dbReference>
<protein>
    <recommendedName>
        <fullName evidence="3">histidine kinase</fullName>
        <ecNumber evidence="3">2.7.13.3</ecNumber>
    </recommendedName>
</protein>
<evidence type="ECO:0000256" key="7">
    <source>
        <dbReference type="ARBA" id="ARBA00022777"/>
    </source>
</evidence>
<dbReference type="PANTHER" id="PTHR45436">
    <property type="entry name" value="SENSOR HISTIDINE KINASE YKOH"/>
    <property type="match status" value="1"/>
</dbReference>
<dbReference type="GO" id="GO:0016301">
    <property type="term" value="F:kinase activity"/>
    <property type="evidence" value="ECO:0007669"/>
    <property type="project" value="UniProtKB-KW"/>
</dbReference>
<keyword evidence="6 12" id="KW-0812">Transmembrane</keyword>
<dbReference type="InterPro" id="IPR036890">
    <property type="entry name" value="HATPase_C_sf"/>
</dbReference>
<keyword evidence="10 12" id="KW-0472">Membrane</keyword>
<dbReference type="SMART" id="SM00304">
    <property type="entry name" value="HAMP"/>
    <property type="match status" value="1"/>
</dbReference>
<keyword evidence="7 15" id="KW-0418">Kinase</keyword>
<gene>
    <name evidence="15" type="ORF">H9633_08970</name>
</gene>
<dbReference type="EMBL" id="JACSPX010000001">
    <property type="protein sequence ID" value="MBD8012430.1"/>
    <property type="molecule type" value="Genomic_DNA"/>
</dbReference>
<feature type="transmembrane region" description="Helical" evidence="12">
    <location>
        <begin position="155"/>
        <end position="177"/>
    </location>
</feature>
<dbReference type="SUPFAM" id="SSF47384">
    <property type="entry name" value="Homodimeric domain of signal transducing histidine kinase"/>
    <property type="match status" value="1"/>
</dbReference>
<dbReference type="Pfam" id="PF02518">
    <property type="entry name" value="HATPase_c"/>
    <property type="match status" value="1"/>
</dbReference>
<comment type="caution">
    <text evidence="15">The sequence shown here is derived from an EMBL/GenBank/DDBJ whole genome shotgun (WGS) entry which is preliminary data.</text>
</comment>
<dbReference type="InterPro" id="IPR003594">
    <property type="entry name" value="HATPase_dom"/>
</dbReference>
<evidence type="ECO:0000256" key="4">
    <source>
        <dbReference type="ARBA" id="ARBA00022553"/>
    </source>
</evidence>
<dbReference type="EC" id="2.7.13.3" evidence="3"/>
<feature type="domain" description="HAMP" evidence="14">
    <location>
        <begin position="178"/>
        <end position="230"/>
    </location>
</feature>
<evidence type="ECO:0000256" key="9">
    <source>
        <dbReference type="ARBA" id="ARBA00023012"/>
    </source>
</evidence>
<feature type="domain" description="Histidine kinase" evidence="13">
    <location>
        <begin position="238"/>
        <end position="446"/>
    </location>
</feature>
<evidence type="ECO:0000259" key="13">
    <source>
        <dbReference type="PROSITE" id="PS50109"/>
    </source>
</evidence>
<evidence type="ECO:0000256" key="2">
    <source>
        <dbReference type="ARBA" id="ARBA00004236"/>
    </source>
</evidence>
<dbReference type="Gene3D" id="1.10.287.130">
    <property type="match status" value="1"/>
</dbReference>
<dbReference type="InterPro" id="IPR003660">
    <property type="entry name" value="HAMP_dom"/>
</dbReference>
<sequence>MTSPLRSIRSRLTIGALLVVAVALIAGSFAAVQVLRATLTDSVAASVRQDVDTISAQLERGPGRVDAIDDDVLVRLQDVGDDHGGERDEDDTAGPAPDQTNDDDARALPVVRDDRAQRIEVDGDPYLAVSEQTDRGTLTVARPLDGVEEAVSASAVLLAVAVPLVLGLVGLVMWVVATRALAPVERLRRQVDAIDAAGLDRRVDAARDDELGALARTMNRMLDRLEHSQITQRRFVSDASHELRSPLATIRQHAELAAAHPEASSLPALSRVVLDEGGRMQELVEGLLLLARLDEGRDAPVAPTDVDDIALAEVQRLRGMGIAVDASGIGPGRVVGNAALLARAARNLADNAARHARERVSIRVVEQGERVLLQVEDDGTGIPVEQREHIFDRFVRLDEARARDAGGSGLGLAIVREIALAHGGEVTASDAPSGGALMTLALPRSAEA</sequence>
<dbReference type="Gene3D" id="3.30.565.10">
    <property type="entry name" value="Histidine kinase-like ATPase, C-terminal domain"/>
    <property type="match status" value="1"/>
</dbReference>
<evidence type="ECO:0000256" key="8">
    <source>
        <dbReference type="ARBA" id="ARBA00022989"/>
    </source>
</evidence>
<keyword evidence="16" id="KW-1185">Reference proteome</keyword>
<dbReference type="PRINTS" id="PR00344">
    <property type="entry name" value="BCTRLSENSOR"/>
</dbReference>
<dbReference type="SMART" id="SM00387">
    <property type="entry name" value="HATPase_c"/>
    <property type="match status" value="1"/>
</dbReference>
<evidence type="ECO:0000256" key="10">
    <source>
        <dbReference type="ARBA" id="ARBA00023136"/>
    </source>
</evidence>
<organism evidence="15 16">
    <name type="scientific">Microbacterium commune</name>
    <dbReference type="NCBI Taxonomy" id="2762219"/>
    <lineage>
        <taxon>Bacteria</taxon>
        <taxon>Bacillati</taxon>
        <taxon>Actinomycetota</taxon>
        <taxon>Actinomycetes</taxon>
        <taxon>Micrococcales</taxon>
        <taxon>Microbacteriaceae</taxon>
        <taxon>Microbacterium</taxon>
    </lineage>
</organism>
<reference evidence="15 16" key="1">
    <citation type="submission" date="2020-08" db="EMBL/GenBank/DDBJ databases">
        <title>A Genomic Blueprint of the Chicken Gut Microbiome.</title>
        <authorList>
            <person name="Gilroy R."/>
            <person name="Ravi A."/>
            <person name="Getino M."/>
            <person name="Pursley I."/>
            <person name="Horton D.L."/>
            <person name="Alikhan N.-F."/>
            <person name="Baker D."/>
            <person name="Gharbi K."/>
            <person name="Hall N."/>
            <person name="Watson M."/>
            <person name="Adriaenssens E.M."/>
            <person name="Foster-Nyarko E."/>
            <person name="Jarju S."/>
            <person name="Secka A."/>
            <person name="Antonio M."/>
            <person name="Oren A."/>
            <person name="Chaudhuri R."/>
            <person name="La Ragione R.M."/>
            <person name="Hildebrand F."/>
            <person name="Pallen M.J."/>
        </authorList>
    </citation>
    <scope>NUCLEOTIDE SEQUENCE [LARGE SCALE GENOMIC DNA]</scope>
    <source>
        <strain evidence="15 16">Re1</strain>
    </source>
</reference>
<keyword evidence="8 12" id="KW-1133">Transmembrane helix</keyword>
<dbReference type="InterPro" id="IPR036097">
    <property type="entry name" value="HisK_dim/P_sf"/>
</dbReference>
<evidence type="ECO:0000313" key="15">
    <source>
        <dbReference type="EMBL" id="MBD8012430.1"/>
    </source>
</evidence>
<evidence type="ECO:0000256" key="6">
    <source>
        <dbReference type="ARBA" id="ARBA00022692"/>
    </source>
</evidence>
<comment type="catalytic activity">
    <reaction evidence="1">
        <text>ATP + protein L-histidine = ADP + protein N-phospho-L-histidine.</text>
        <dbReference type="EC" id="2.7.13.3"/>
    </reaction>
</comment>
<dbReference type="SMART" id="SM00388">
    <property type="entry name" value="HisKA"/>
    <property type="match status" value="1"/>
</dbReference>
<dbReference type="InterPro" id="IPR005467">
    <property type="entry name" value="His_kinase_dom"/>
</dbReference>
<dbReference type="CDD" id="cd06225">
    <property type="entry name" value="HAMP"/>
    <property type="match status" value="1"/>
</dbReference>
<dbReference type="PROSITE" id="PS50885">
    <property type="entry name" value="HAMP"/>
    <property type="match status" value="1"/>
</dbReference>
<dbReference type="InterPro" id="IPR050428">
    <property type="entry name" value="TCS_sensor_his_kinase"/>
</dbReference>
<evidence type="ECO:0000259" key="14">
    <source>
        <dbReference type="PROSITE" id="PS50885"/>
    </source>
</evidence>
<dbReference type="CDD" id="cd00082">
    <property type="entry name" value="HisKA"/>
    <property type="match status" value="1"/>
</dbReference>
<keyword evidence="9" id="KW-0902">Two-component regulatory system</keyword>
<dbReference type="Gene3D" id="6.10.340.10">
    <property type="match status" value="1"/>
</dbReference>
<evidence type="ECO:0000256" key="5">
    <source>
        <dbReference type="ARBA" id="ARBA00022679"/>
    </source>
</evidence>
<dbReference type="SUPFAM" id="SSF55874">
    <property type="entry name" value="ATPase domain of HSP90 chaperone/DNA topoisomerase II/histidine kinase"/>
    <property type="match status" value="1"/>
</dbReference>
<comment type="subcellular location">
    <subcellularLocation>
        <location evidence="2">Cell membrane</location>
    </subcellularLocation>
</comment>
<dbReference type="SUPFAM" id="SSF158472">
    <property type="entry name" value="HAMP domain-like"/>
    <property type="match status" value="1"/>
</dbReference>
<evidence type="ECO:0000256" key="1">
    <source>
        <dbReference type="ARBA" id="ARBA00000085"/>
    </source>
</evidence>
<dbReference type="PROSITE" id="PS50109">
    <property type="entry name" value="HIS_KIN"/>
    <property type="match status" value="1"/>
</dbReference>
<evidence type="ECO:0000256" key="3">
    <source>
        <dbReference type="ARBA" id="ARBA00012438"/>
    </source>
</evidence>
<dbReference type="Pfam" id="PF00672">
    <property type="entry name" value="HAMP"/>
    <property type="match status" value="1"/>
</dbReference>
<dbReference type="Proteomes" id="UP000611521">
    <property type="component" value="Unassembled WGS sequence"/>
</dbReference>
<feature type="region of interest" description="Disordered" evidence="11">
    <location>
        <begin position="79"/>
        <end position="105"/>
    </location>
</feature>